<feature type="transmembrane region" description="Helical" evidence="1">
    <location>
        <begin position="74"/>
        <end position="94"/>
    </location>
</feature>
<feature type="transmembrane region" description="Helical" evidence="1">
    <location>
        <begin position="188"/>
        <end position="206"/>
    </location>
</feature>
<dbReference type="RefSeq" id="WP_130477233.1">
    <property type="nucleotide sequence ID" value="NZ_SFCC01000010.1"/>
</dbReference>
<keyword evidence="1" id="KW-0472">Membrane</keyword>
<keyword evidence="3" id="KW-0808">Transferase</keyword>
<dbReference type="EMBL" id="SFCC01000010">
    <property type="protein sequence ID" value="RZQ62140.1"/>
    <property type="molecule type" value="Genomic_DNA"/>
</dbReference>
<keyword evidence="1" id="KW-1133">Transmembrane helix</keyword>
<dbReference type="InterPro" id="IPR002656">
    <property type="entry name" value="Acyl_transf_3_dom"/>
</dbReference>
<feature type="transmembrane region" description="Helical" evidence="1">
    <location>
        <begin position="114"/>
        <end position="135"/>
    </location>
</feature>
<comment type="caution">
    <text evidence="3">The sequence shown here is derived from an EMBL/GenBank/DDBJ whole genome shotgun (WGS) entry which is preliminary data.</text>
</comment>
<dbReference type="GO" id="GO:0000271">
    <property type="term" value="P:polysaccharide biosynthetic process"/>
    <property type="evidence" value="ECO:0007669"/>
    <property type="project" value="TreeGrafter"/>
</dbReference>
<dbReference type="AlphaFoldDB" id="A0A4Q7J3Q8"/>
<keyword evidence="1" id="KW-0812">Transmembrane</keyword>
<feature type="transmembrane region" description="Helical" evidence="1">
    <location>
        <begin position="269"/>
        <end position="286"/>
    </location>
</feature>
<name>A0A4Q7J3Q8_9PSEU</name>
<proteinExistence type="predicted"/>
<protein>
    <submittedName>
        <fullName evidence="3">Acyltransferase</fullName>
    </submittedName>
</protein>
<dbReference type="InterPro" id="IPR050879">
    <property type="entry name" value="Acyltransferase_3"/>
</dbReference>
<dbReference type="GO" id="GO:0016020">
    <property type="term" value="C:membrane"/>
    <property type="evidence" value="ECO:0007669"/>
    <property type="project" value="TreeGrafter"/>
</dbReference>
<dbReference type="Proteomes" id="UP000292003">
    <property type="component" value="Unassembled WGS sequence"/>
</dbReference>
<keyword evidence="3" id="KW-0012">Acyltransferase</keyword>
<accession>A0A4Q7J3Q8</accession>
<evidence type="ECO:0000259" key="2">
    <source>
        <dbReference type="Pfam" id="PF01757"/>
    </source>
</evidence>
<evidence type="ECO:0000256" key="1">
    <source>
        <dbReference type="SAM" id="Phobius"/>
    </source>
</evidence>
<feature type="transmembrane region" description="Helical" evidence="1">
    <location>
        <begin position="307"/>
        <end position="324"/>
    </location>
</feature>
<feature type="transmembrane region" description="Helical" evidence="1">
    <location>
        <begin position="218"/>
        <end position="235"/>
    </location>
</feature>
<gene>
    <name evidence="3" type="ORF">EWH70_21435</name>
</gene>
<reference evidence="3 4" key="1">
    <citation type="submission" date="2019-02" db="EMBL/GenBank/DDBJ databases">
        <title>Draft genome sequence of Amycolatopsis sp. 8-3EHSu isolated from roots of Suaeda maritima.</title>
        <authorList>
            <person name="Duangmal K."/>
            <person name="Chantavorakit T."/>
        </authorList>
    </citation>
    <scope>NUCLEOTIDE SEQUENCE [LARGE SCALE GENOMIC DNA]</scope>
    <source>
        <strain evidence="3 4">8-3EHSu</strain>
    </source>
</reference>
<dbReference type="PANTHER" id="PTHR23028:SF53">
    <property type="entry name" value="ACYL_TRANSF_3 DOMAIN-CONTAINING PROTEIN"/>
    <property type="match status" value="1"/>
</dbReference>
<keyword evidence="4" id="KW-1185">Reference proteome</keyword>
<evidence type="ECO:0000313" key="3">
    <source>
        <dbReference type="EMBL" id="RZQ62140.1"/>
    </source>
</evidence>
<feature type="transmembrane region" description="Helical" evidence="1">
    <location>
        <begin position="242"/>
        <end position="263"/>
    </location>
</feature>
<dbReference type="GO" id="GO:0016747">
    <property type="term" value="F:acyltransferase activity, transferring groups other than amino-acyl groups"/>
    <property type="evidence" value="ECO:0007669"/>
    <property type="project" value="InterPro"/>
</dbReference>
<dbReference type="OrthoDB" id="3674414at2"/>
<organism evidence="3 4">
    <name type="scientific">Amycolatopsis suaedae</name>
    <dbReference type="NCBI Taxonomy" id="2510978"/>
    <lineage>
        <taxon>Bacteria</taxon>
        <taxon>Bacillati</taxon>
        <taxon>Actinomycetota</taxon>
        <taxon>Actinomycetes</taxon>
        <taxon>Pseudonocardiales</taxon>
        <taxon>Pseudonocardiaceae</taxon>
        <taxon>Amycolatopsis</taxon>
    </lineage>
</organism>
<feature type="transmembrane region" description="Helical" evidence="1">
    <location>
        <begin position="155"/>
        <end position="176"/>
    </location>
</feature>
<feature type="transmembrane region" description="Helical" evidence="1">
    <location>
        <begin position="330"/>
        <end position="352"/>
    </location>
</feature>
<dbReference type="PANTHER" id="PTHR23028">
    <property type="entry name" value="ACETYLTRANSFERASE"/>
    <property type="match status" value="1"/>
</dbReference>
<evidence type="ECO:0000313" key="4">
    <source>
        <dbReference type="Proteomes" id="UP000292003"/>
    </source>
</evidence>
<feature type="domain" description="Acyltransferase 3" evidence="2">
    <location>
        <begin position="26"/>
        <end position="345"/>
    </location>
</feature>
<dbReference type="Pfam" id="PF01757">
    <property type="entry name" value="Acyl_transf_3"/>
    <property type="match status" value="1"/>
</dbReference>
<sequence>MTRTAAPPETATERTVPIPRVHTYLHGLDLLRVICALAVVYNHVAGWSRMHDGDFWPATLVEGGLVASLRLNELLGFVGVGSFLLISGLVVTHVTFAESPGQFLARRATRLFPALWVAVSIAWVLMLAGATGAGARPDAGEWLLNLVLLNYDFDGVTQILPVSWTMTVQVVFYLFVAATIPLLRRWPWLPPTIAAALISALISFTGGPSGDAMTHWRIVATFLPVLFLGQLVMLVRKGKLAVPVALLLGVLHVSLGVRAVATWPDTPNGTAWVRTLALLLLVLLLCTKANGRVARSRPVAYIAARTYAIYLLHFPILLGALNLLDPALGFWPALLIGLVVLVAAVELLYRFVERPIAAAYRRWEGRREQRRRELAQFWDR</sequence>